<dbReference type="Proteomes" id="UP000204221">
    <property type="component" value="Chromosome"/>
</dbReference>
<name>A0A221W752_9PSEU</name>
<protein>
    <submittedName>
        <fullName evidence="1">Uncharacterized protein</fullName>
    </submittedName>
</protein>
<reference evidence="1 2" key="1">
    <citation type="submission" date="2017-07" db="EMBL/GenBank/DDBJ databases">
        <title>Complete genome sequence of Actinoalloteichus hoggarensis DSM 45943, type strain of Actinoalloteichus hoggarensis.</title>
        <authorList>
            <person name="Ruckert C."/>
            <person name="Nouioui I."/>
            <person name="Willmese J."/>
            <person name="van Wezel G."/>
            <person name="Klenk H.-P."/>
            <person name="Kalinowski J."/>
            <person name="Zotchev S.B."/>
        </authorList>
    </citation>
    <scope>NUCLEOTIDE SEQUENCE [LARGE SCALE GENOMIC DNA]</scope>
    <source>
        <strain evidence="1 2">DSM 45943</strain>
    </source>
</reference>
<dbReference type="EMBL" id="CP022521">
    <property type="protein sequence ID" value="ASO21531.1"/>
    <property type="molecule type" value="Genomic_DNA"/>
</dbReference>
<evidence type="ECO:0000313" key="2">
    <source>
        <dbReference type="Proteomes" id="UP000204221"/>
    </source>
</evidence>
<evidence type="ECO:0000313" key="1">
    <source>
        <dbReference type="EMBL" id="ASO21531.1"/>
    </source>
</evidence>
<accession>A0A221W752</accession>
<gene>
    <name evidence="1" type="ORF">AHOG_19545</name>
</gene>
<sequence length="179" mass="18879">MTFLVDLVASGTVPAPRRLDVSLCLVFAADRLADGLLADADRAAAESRLPTAAPWAQEVYQAVGTGLSTLLARWNTEPPAMQYVLACLPALYPQHGRQIAQQVSALTPAYAGTRHGAYPRLADALVNEDDERAVVIASDIVSWEDGLDPGWLEAPGISAAMKTGHVLAEGVTQTAEAST</sequence>
<dbReference type="AlphaFoldDB" id="A0A221W752"/>
<organism evidence="1 2">
    <name type="scientific">Actinoalloteichus hoggarensis</name>
    <dbReference type="NCBI Taxonomy" id="1470176"/>
    <lineage>
        <taxon>Bacteria</taxon>
        <taxon>Bacillati</taxon>
        <taxon>Actinomycetota</taxon>
        <taxon>Actinomycetes</taxon>
        <taxon>Pseudonocardiales</taxon>
        <taxon>Pseudonocardiaceae</taxon>
        <taxon>Actinoalloteichus</taxon>
    </lineage>
</organism>
<proteinExistence type="predicted"/>
<keyword evidence="2" id="KW-1185">Reference proteome</keyword>
<dbReference type="KEGG" id="ahg:AHOG_19545"/>